<evidence type="ECO:0000313" key="2">
    <source>
        <dbReference type="EMBL" id="OHT11768.1"/>
    </source>
</evidence>
<proteinExistence type="predicted"/>
<comment type="caution">
    <text evidence="2">The sequence shown here is derived from an EMBL/GenBank/DDBJ whole genome shotgun (WGS) entry which is preliminary data.</text>
</comment>
<keyword evidence="3" id="KW-1185">Reference proteome</keyword>
<dbReference type="Proteomes" id="UP000179807">
    <property type="component" value="Unassembled WGS sequence"/>
</dbReference>
<reference evidence="2" key="1">
    <citation type="submission" date="2016-10" db="EMBL/GenBank/DDBJ databases">
        <authorList>
            <person name="Benchimol M."/>
            <person name="Almeida L.G."/>
            <person name="Vasconcelos A.T."/>
            <person name="Perreira-Neves A."/>
            <person name="Rosa I.A."/>
            <person name="Tasca T."/>
            <person name="Bogo M.R."/>
            <person name="de Souza W."/>
        </authorList>
    </citation>
    <scope>NUCLEOTIDE SEQUENCE [LARGE SCALE GENOMIC DNA]</scope>
    <source>
        <strain evidence="2">K</strain>
    </source>
</reference>
<dbReference type="RefSeq" id="XP_068364904.1">
    <property type="nucleotide sequence ID" value="XM_068500303.1"/>
</dbReference>
<feature type="compositionally biased region" description="Basic and acidic residues" evidence="1">
    <location>
        <begin position="59"/>
        <end position="87"/>
    </location>
</feature>
<dbReference type="EMBL" id="MLAK01000579">
    <property type="protein sequence ID" value="OHT11768.1"/>
    <property type="molecule type" value="Genomic_DNA"/>
</dbReference>
<accession>A0A1J4KLE8</accession>
<evidence type="ECO:0000256" key="1">
    <source>
        <dbReference type="SAM" id="MobiDB-lite"/>
    </source>
</evidence>
<gene>
    <name evidence="2" type="ORF">TRFO_18650</name>
</gene>
<sequence>MAFKTTFPVCVPVPALPPLAEMELFDPNKPKEEEVKEEKTPKGKSPRSPRGSPRGSPRSQKEAADKSAKDKGHKEVKEPPKPEIKEPEPEETQPEDRGPDVPIELLRGSLAQLHEKFVADFEEKEKLLVGKIKELEIRMQEKPQVMKKPPPKKK</sequence>
<dbReference type="VEuPathDB" id="TrichDB:TRFO_18650"/>
<feature type="compositionally biased region" description="Basic and acidic residues" evidence="1">
    <location>
        <begin position="26"/>
        <end position="41"/>
    </location>
</feature>
<organism evidence="2 3">
    <name type="scientific">Tritrichomonas foetus</name>
    <dbReference type="NCBI Taxonomy" id="1144522"/>
    <lineage>
        <taxon>Eukaryota</taxon>
        <taxon>Metamonada</taxon>
        <taxon>Parabasalia</taxon>
        <taxon>Tritrichomonadida</taxon>
        <taxon>Tritrichomonadidae</taxon>
        <taxon>Tritrichomonas</taxon>
    </lineage>
</organism>
<feature type="region of interest" description="Disordered" evidence="1">
    <location>
        <begin position="1"/>
        <end position="106"/>
    </location>
</feature>
<dbReference type="GeneID" id="94835007"/>
<dbReference type="AlphaFoldDB" id="A0A1J4KLE8"/>
<protein>
    <submittedName>
        <fullName evidence="2">LPXTG-domain-containing protein cell wall anchor</fullName>
    </submittedName>
</protein>
<evidence type="ECO:0000313" key="3">
    <source>
        <dbReference type="Proteomes" id="UP000179807"/>
    </source>
</evidence>
<feature type="compositionally biased region" description="Low complexity" evidence="1">
    <location>
        <begin position="48"/>
        <end position="58"/>
    </location>
</feature>
<name>A0A1J4KLE8_9EUKA</name>